<dbReference type="PANTHER" id="PTHR15350">
    <property type="entry name" value="COP9 SIGNALOSOME COMPLEX SUBUNIT 7/DENDRITIC CELL PROTEIN GA17"/>
    <property type="match status" value="1"/>
</dbReference>
<evidence type="ECO:0000256" key="5">
    <source>
        <dbReference type="HAMAP-Rule" id="MF_03012"/>
    </source>
</evidence>
<evidence type="ECO:0000313" key="7">
    <source>
        <dbReference type="EMBL" id="OQV23416.1"/>
    </source>
</evidence>
<comment type="similarity">
    <text evidence="1">Belongs to the CSN7/EIF3M family. CSN7 subfamily.</text>
</comment>
<evidence type="ECO:0000313" key="8">
    <source>
        <dbReference type="Proteomes" id="UP000192578"/>
    </source>
</evidence>
<comment type="subcellular location">
    <subcellularLocation>
        <location evidence="5">Cytoplasm</location>
    </subcellularLocation>
</comment>
<dbReference type="InterPro" id="IPR000717">
    <property type="entry name" value="PCI_dom"/>
</dbReference>
<dbReference type="OrthoDB" id="10267031at2759"/>
<dbReference type="GO" id="GO:0033290">
    <property type="term" value="C:eukaryotic 48S preinitiation complex"/>
    <property type="evidence" value="ECO:0007669"/>
    <property type="project" value="UniProtKB-UniRule"/>
</dbReference>
<evidence type="ECO:0000256" key="1">
    <source>
        <dbReference type="ARBA" id="ARBA00008482"/>
    </source>
</evidence>
<comment type="function">
    <text evidence="5">Component of the eukaryotic translation initiation factor 3 (eIF-3) complex, which is involved in protein synthesis of a specialized repertoire of mRNAs and, together with other initiation factors, stimulates binding of mRNA and methionyl-tRNAi to the 40S ribosome. The eIF-3 complex specifically targets and initiates translation of a subset of mRNAs involved in cell proliferation.</text>
</comment>
<comment type="similarity">
    <text evidence="5">Belongs to the eIF-3 subunit M family.</text>
</comment>
<keyword evidence="2 5" id="KW-0963">Cytoplasm</keyword>
<feature type="domain" description="PCI" evidence="6">
    <location>
        <begin position="190"/>
        <end position="352"/>
    </location>
</feature>
<keyword evidence="3 5" id="KW-0396">Initiation factor</keyword>
<dbReference type="HAMAP" id="MF_03012">
    <property type="entry name" value="eIF3m"/>
    <property type="match status" value="1"/>
</dbReference>
<keyword evidence="4 5" id="KW-0648">Protein biosynthesis</keyword>
<accession>A0A1W0X779</accession>
<dbReference type="EMBL" id="MTYJ01000011">
    <property type="protein sequence ID" value="OQV23416.1"/>
    <property type="molecule type" value="Genomic_DNA"/>
</dbReference>
<sequence length="390" mass="43633">MKSASIPVFPAKSLADLVIDIAQFFKNELRGEITVPEKDNQSDMILTIFSLVESSHLALKVSQESQYESLLNGILTTVLCFELPDETREKLVHNLANKLADLSSAEHGMKFVGARLRVLSTLLYGLDETSAVRYTPYCRLLELAAATSYLHRIPTDPSKVKAWITSWKLDDSRVRILWRTLHAALIKTGEITKASRVMVELLKTFTSDTAGEAKEEAFQCVRDAVGDPYAVSLDHLLSLKPVQHLKGQPVYQLLTIFVGGDVAVYMEFHQKNGAALEKMGLSHEANLKKIRLLTFLNLCRGRQEISHAEIEKALVLGAGDVEDFLIEALKTRLISGKIDAAQRRFRVTTCIEPSFSKAKWQELRDGLGTWQSQVRHLKRMLVSVTNPDSS</sequence>
<dbReference type="PANTHER" id="PTHR15350:SF2">
    <property type="entry name" value="EUKARYOTIC TRANSLATION INITIATION FACTOR 3 SUBUNIT M"/>
    <property type="match status" value="1"/>
</dbReference>
<reference evidence="8" key="1">
    <citation type="submission" date="2017-01" db="EMBL/GenBank/DDBJ databases">
        <title>Comparative genomics of anhydrobiosis in the tardigrade Hypsibius dujardini.</title>
        <authorList>
            <person name="Yoshida Y."/>
            <person name="Koutsovoulos G."/>
            <person name="Laetsch D."/>
            <person name="Stevens L."/>
            <person name="Kumar S."/>
            <person name="Horikawa D."/>
            <person name="Ishino K."/>
            <person name="Komine S."/>
            <person name="Tomita M."/>
            <person name="Blaxter M."/>
            <person name="Arakawa K."/>
        </authorList>
    </citation>
    <scope>NUCLEOTIDE SEQUENCE [LARGE SCALE GENOMIC DNA]</scope>
    <source>
        <strain evidence="8">Z151</strain>
    </source>
</reference>
<comment type="subunit">
    <text evidence="5">Component of the eukaryotic translation initiation factor 3 (eIF-3) complex.</text>
</comment>
<keyword evidence="8" id="KW-1185">Reference proteome</keyword>
<dbReference type="Proteomes" id="UP000192578">
    <property type="component" value="Unassembled WGS sequence"/>
</dbReference>
<comment type="caution">
    <text evidence="7">The sequence shown here is derived from an EMBL/GenBank/DDBJ whole genome shotgun (WGS) entry which is preliminary data.</text>
</comment>
<evidence type="ECO:0000259" key="6">
    <source>
        <dbReference type="PROSITE" id="PS50250"/>
    </source>
</evidence>
<name>A0A1W0X779_HYPEX</name>
<gene>
    <name evidence="7" type="ORF">BV898_02538</name>
</gene>
<dbReference type="GO" id="GO:0071541">
    <property type="term" value="C:eukaryotic translation initiation factor 3 complex, eIF3m"/>
    <property type="evidence" value="ECO:0007669"/>
    <property type="project" value="UniProtKB-UniRule"/>
</dbReference>
<evidence type="ECO:0000256" key="2">
    <source>
        <dbReference type="ARBA" id="ARBA00022490"/>
    </source>
</evidence>
<dbReference type="GO" id="GO:0016282">
    <property type="term" value="C:eukaryotic 43S preinitiation complex"/>
    <property type="evidence" value="ECO:0007669"/>
    <property type="project" value="UniProtKB-UniRule"/>
</dbReference>
<dbReference type="SMART" id="SM00088">
    <property type="entry name" value="PINT"/>
    <property type="match status" value="1"/>
</dbReference>
<dbReference type="Pfam" id="PF01399">
    <property type="entry name" value="PCI"/>
    <property type="match status" value="1"/>
</dbReference>
<evidence type="ECO:0000256" key="4">
    <source>
        <dbReference type="ARBA" id="ARBA00022917"/>
    </source>
</evidence>
<dbReference type="PROSITE" id="PS50250">
    <property type="entry name" value="PCI"/>
    <property type="match status" value="1"/>
</dbReference>
<evidence type="ECO:0000256" key="3">
    <source>
        <dbReference type="ARBA" id="ARBA00022540"/>
    </source>
</evidence>
<dbReference type="InterPro" id="IPR027528">
    <property type="entry name" value="eIF3m"/>
</dbReference>
<dbReference type="AlphaFoldDB" id="A0A1W0X779"/>
<dbReference type="InterPro" id="IPR045237">
    <property type="entry name" value="COPS7/eIF3m"/>
</dbReference>
<organism evidence="7 8">
    <name type="scientific">Hypsibius exemplaris</name>
    <name type="common">Freshwater tardigrade</name>
    <dbReference type="NCBI Taxonomy" id="2072580"/>
    <lineage>
        <taxon>Eukaryota</taxon>
        <taxon>Metazoa</taxon>
        <taxon>Ecdysozoa</taxon>
        <taxon>Tardigrada</taxon>
        <taxon>Eutardigrada</taxon>
        <taxon>Parachela</taxon>
        <taxon>Hypsibioidea</taxon>
        <taxon>Hypsibiidae</taxon>
        <taxon>Hypsibius</taxon>
    </lineage>
</organism>
<proteinExistence type="inferred from homology"/>
<protein>
    <recommendedName>
        <fullName evidence="5">Eukaryotic translation initiation factor 3 subunit M</fullName>
        <shortName evidence="5">eIF3m</shortName>
    </recommendedName>
</protein>
<dbReference type="GO" id="GO:0001732">
    <property type="term" value="P:formation of cytoplasmic translation initiation complex"/>
    <property type="evidence" value="ECO:0007669"/>
    <property type="project" value="UniProtKB-UniRule"/>
</dbReference>
<dbReference type="GO" id="GO:0003743">
    <property type="term" value="F:translation initiation factor activity"/>
    <property type="evidence" value="ECO:0007669"/>
    <property type="project" value="UniProtKB-UniRule"/>
</dbReference>